<reference evidence="2" key="1">
    <citation type="journal article" date="2014" name="Front. Microbiol.">
        <title>High frequency of phylogenetically diverse reductive dehalogenase-homologous genes in deep subseafloor sedimentary metagenomes.</title>
        <authorList>
            <person name="Kawai M."/>
            <person name="Futagami T."/>
            <person name="Toyoda A."/>
            <person name="Takaki Y."/>
            <person name="Nishi S."/>
            <person name="Hori S."/>
            <person name="Arai W."/>
            <person name="Tsubouchi T."/>
            <person name="Morono Y."/>
            <person name="Uchiyama I."/>
            <person name="Ito T."/>
            <person name="Fujiyama A."/>
            <person name="Inagaki F."/>
            <person name="Takami H."/>
        </authorList>
    </citation>
    <scope>NUCLEOTIDE SEQUENCE</scope>
    <source>
        <strain evidence="2">Expedition CK06-06</strain>
    </source>
</reference>
<sequence>DHTGCKRESDAQEAHVISVSHEPGVKAVSGRDDGKRRQTEHANSHDGEQDTIAEATNFPSVEQIDDQLGGEGPSRLVERKKYLVE</sequence>
<organism evidence="2">
    <name type="scientific">marine sediment metagenome</name>
    <dbReference type="NCBI Taxonomy" id="412755"/>
    <lineage>
        <taxon>unclassified sequences</taxon>
        <taxon>metagenomes</taxon>
        <taxon>ecological metagenomes</taxon>
    </lineage>
</organism>
<accession>X1PED7</accession>
<protein>
    <submittedName>
        <fullName evidence="2">Uncharacterized protein</fullName>
    </submittedName>
</protein>
<dbReference type="AlphaFoldDB" id="X1PED7"/>
<name>X1PED7_9ZZZZ</name>
<feature type="compositionally biased region" description="Basic and acidic residues" evidence="1">
    <location>
        <begin position="1"/>
        <end position="13"/>
    </location>
</feature>
<feature type="non-terminal residue" evidence="2">
    <location>
        <position position="1"/>
    </location>
</feature>
<evidence type="ECO:0000313" key="2">
    <source>
        <dbReference type="EMBL" id="GAI37385.1"/>
    </source>
</evidence>
<dbReference type="EMBL" id="BARV01031414">
    <property type="protein sequence ID" value="GAI37385.1"/>
    <property type="molecule type" value="Genomic_DNA"/>
</dbReference>
<comment type="caution">
    <text evidence="2">The sequence shown here is derived from an EMBL/GenBank/DDBJ whole genome shotgun (WGS) entry which is preliminary data.</text>
</comment>
<evidence type="ECO:0000256" key="1">
    <source>
        <dbReference type="SAM" id="MobiDB-lite"/>
    </source>
</evidence>
<proteinExistence type="predicted"/>
<feature type="region of interest" description="Disordered" evidence="1">
    <location>
        <begin position="1"/>
        <end position="52"/>
    </location>
</feature>
<feature type="compositionally biased region" description="Basic and acidic residues" evidence="1">
    <location>
        <begin position="29"/>
        <end position="48"/>
    </location>
</feature>
<gene>
    <name evidence="2" type="ORF">S06H3_49716</name>
</gene>